<feature type="transmembrane region" description="Helical" evidence="5">
    <location>
        <begin position="372"/>
        <end position="393"/>
    </location>
</feature>
<keyword evidence="3 5" id="KW-1133">Transmembrane helix</keyword>
<dbReference type="SUPFAM" id="SSF103473">
    <property type="entry name" value="MFS general substrate transporter"/>
    <property type="match status" value="1"/>
</dbReference>
<feature type="transmembrane region" description="Helical" evidence="5">
    <location>
        <begin position="340"/>
        <end position="360"/>
    </location>
</feature>
<keyword evidence="2 5" id="KW-0812">Transmembrane</keyword>
<feature type="transmembrane region" description="Helical" evidence="5">
    <location>
        <begin position="254"/>
        <end position="274"/>
    </location>
</feature>
<dbReference type="OrthoDB" id="9800416at2"/>
<dbReference type="PANTHER" id="PTHR23501:SF190">
    <property type="entry name" value="MAJOR FACILITATOR SUPERFAMILY MFS_1"/>
    <property type="match status" value="1"/>
</dbReference>
<gene>
    <name evidence="7" type="ORF">EOI86_05720</name>
</gene>
<name>A0A3S2VTY0_9PROT</name>
<feature type="transmembrane region" description="Helical" evidence="5">
    <location>
        <begin position="78"/>
        <end position="95"/>
    </location>
</feature>
<dbReference type="Pfam" id="PF07690">
    <property type="entry name" value="MFS_1"/>
    <property type="match status" value="1"/>
</dbReference>
<protein>
    <submittedName>
        <fullName evidence="7">MFS transporter</fullName>
    </submittedName>
</protein>
<organism evidence="7 8">
    <name type="scientific">Hwanghaeella grinnelliae</name>
    <dbReference type="NCBI Taxonomy" id="2500179"/>
    <lineage>
        <taxon>Bacteria</taxon>
        <taxon>Pseudomonadati</taxon>
        <taxon>Pseudomonadota</taxon>
        <taxon>Alphaproteobacteria</taxon>
        <taxon>Rhodospirillales</taxon>
        <taxon>Rhodospirillaceae</taxon>
        <taxon>Hwanghaeella</taxon>
    </lineage>
</organism>
<dbReference type="GO" id="GO:0022857">
    <property type="term" value="F:transmembrane transporter activity"/>
    <property type="evidence" value="ECO:0007669"/>
    <property type="project" value="InterPro"/>
</dbReference>
<dbReference type="AlphaFoldDB" id="A0A3S2VTY0"/>
<dbReference type="EMBL" id="SADE01000001">
    <property type="protein sequence ID" value="RVU39771.1"/>
    <property type="molecule type" value="Genomic_DNA"/>
</dbReference>
<feature type="transmembrane region" description="Helical" evidence="5">
    <location>
        <begin position="136"/>
        <end position="158"/>
    </location>
</feature>
<feature type="transmembrane region" description="Helical" evidence="5">
    <location>
        <begin position="107"/>
        <end position="124"/>
    </location>
</feature>
<dbReference type="PANTHER" id="PTHR23501">
    <property type="entry name" value="MAJOR FACILITATOR SUPERFAMILY"/>
    <property type="match status" value="1"/>
</dbReference>
<feature type="domain" description="Major facilitator superfamily (MFS) profile" evidence="6">
    <location>
        <begin position="11"/>
        <end position="395"/>
    </location>
</feature>
<dbReference type="Proteomes" id="UP000287447">
    <property type="component" value="Unassembled WGS sequence"/>
</dbReference>
<proteinExistence type="predicted"/>
<evidence type="ECO:0000256" key="3">
    <source>
        <dbReference type="ARBA" id="ARBA00022989"/>
    </source>
</evidence>
<dbReference type="CDD" id="cd17320">
    <property type="entry name" value="MFS_MdfA_MDR_like"/>
    <property type="match status" value="1"/>
</dbReference>
<reference evidence="8" key="1">
    <citation type="submission" date="2019-01" db="EMBL/GenBank/DDBJ databases">
        <title>Gri0909 isolated from a small marine red alga.</title>
        <authorList>
            <person name="Kim J."/>
            <person name="Jeong S.E."/>
            <person name="Jeon C.O."/>
        </authorList>
    </citation>
    <scope>NUCLEOTIDE SEQUENCE [LARGE SCALE GENOMIC DNA]</scope>
    <source>
        <strain evidence="8">Gri0909</strain>
    </source>
</reference>
<keyword evidence="8" id="KW-1185">Reference proteome</keyword>
<feature type="transmembrane region" description="Helical" evidence="5">
    <location>
        <begin position="281"/>
        <end position="303"/>
    </location>
</feature>
<accession>A0A3S2VTY0</accession>
<feature type="transmembrane region" description="Helical" evidence="5">
    <location>
        <begin position="48"/>
        <end position="66"/>
    </location>
</feature>
<sequence length="406" mass="43572">MDRSPIGMGEFVILMAVMMSMLALSIDAMLPAFNDIAQDLALEDATDVQYILSFMFAGLAVGQLFYGPFSDSFGRKRAIYLAATIFCTGCLLSIFTDSFAVMLVGRVLQGLGAAGNRIVVMAIVRDRYEGRMMARVASFVMSIFILVPVIAPFIGQGILWVAEWHMIFVMFLAVSLFSTSWFFLRQHETLPPERRRAFSLAPIMAGFRVAATNRTTFGYTLCAGAVFGSFQGYLVSSQPVFQGVYGVGDMFPVYFGIPALAIGLAGVINGKIVLKYGMRRLVRTALITTIGLAVAFGAYSAWIGGVPHLAALEVYLILTFFCMGMLFGNLNACAMEPMGALAGIAAAFVGSVSTMVAIPPAAVVGHFFDNTVVPMVGGFAVLGCVALLISLWADHDHPPGPIVEDA</sequence>
<keyword evidence="4 5" id="KW-0472">Membrane</keyword>
<feature type="transmembrane region" description="Helical" evidence="5">
    <location>
        <begin position="216"/>
        <end position="234"/>
    </location>
</feature>
<dbReference type="InterPro" id="IPR020846">
    <property type="entry name" value="MFS_dom"/>
</dbReference>
<dbReference type="InterPro" id="IPR036259">
    <property type="entry name" value="MFS_trans_sf"/>
</dbReference>
<evidence type="ECO:0000313" key="8">
    <source>
        <dbReference type="Proteomes" id="UP000287447"/>
    </source>
</evidence>
<evidence type="ECO:0000313" key="7">
    <source>
        <dbReference type="EMBL" id="RVU39771.1"/>
    </source>
</evidence>
<evidence type="ECO:0000256" key="1">
    <source>
        <dbReference type="ARBA" id="ARBA00004141"/>
    </source>
</evidence>
<feature type="transmembrane region" description="Helical" evidence="5">
    <location>
        <begin position="309"/>
        <end position="328"/>
    </location>
</feature>
<evidence type="ECO:0000256" key="2">
    <source>
        <dbReference type="ARBA" id="ARBA00022692"/>
    </source>
</evidence>
<evidence type="ECO:0000259" key="6">
    <source>
        <dbReference type="PROSITE" id="PS50850"/>
    </source>
</evidence>
<feature type="transmembrane region" description="Helical" evidence="5">
    <location>
        <begin position="12"/>
        <end position="33"/>
    </location>
</feature>
<evidence type="ECO:0000256" key="4">
    <source>
        <dbReference type="ARBA" id="ARBA00023136"/>
    </source>
</evidence>
<evidence type="ECO:0000256" key="5">
    <source>
        <dbReference type="SAM" id="Phobius"/>
    </source>
</evidence>
<dbReference type="GO" id="GO:0005886">
    <property type="term" value="C:plasma membrane"/>
    <property type="evidence" value="ECO:0007669"/>
    <property type="project" value="TreeGrafter"/>
</dbReference>
<dbReference type="Gene3D" id="1.20.1720.10">
    <property type="entry name" value="Multidrug resistance protein D"/>
    <property type="match status" value="1"/>
</dbReference>
<dbReference type="InterPro" id="IPR011701">
    <property type="entry name" value="MFS"/>
</dbReference>
<feature type="transmembrane region" description="Helical" evidence="5">
    <location>
        <begin position="164"/>
        <end position="184"/>
    </location>
</feature>
<comment type="caution">
    <text evidence="7">The sequence shown here is derived from an EMBL/GenBank/DDBJ whole genome shotgun (WGS) entry which is preliminary data.</text>
</comment>
<dbReference type="PROSITE" id="PS50850">
    <property type="entry name" value="MFS"/>
    <property type="match status" value="1"/>
</dbReference>
<comment type="subcellular location">
    <subcellularLocation>
        <location evidence="1">Membrane</location>
        <topology evidence="1">Multi-pass membrane protein</topology>
    </subcellularLocation>
</comment>